<proteinExistence type="predicted"/>
<keyword evidence="2" id="KW-1185">Reference proteome</keyword>
<reference evidence="1 2" key="2">
    <citation type="submission" date="2018-11" db="EMBL/GenBank/DDBJ databases">
        <authorList>
            <consortium name="Pathogen Informatics"/>
        </authorList>
    </citation>
    <scope>NUCLEOTIDE SEQUENCE [LARGE SCALE GENOMIC DNA]</scope>
</reference>
<organism evidence="3">
    <name type="scientific">Thelazia callipaeda</name>
    <name type="common">Oriental eyeworm</name>
    <name type="synonym">Parasitic nematode</name>
    <dbReference type="NCBI Taxonomy" id="103827"/>
    <lineage>
        <taxon>Eukaryota</taxon>
        <taxon>Metazoa</taxon>
        <taxon>Ecdysozoa</taxon>
        <taxon>Nematoda</taxon>
        <taxon>Chromadorea</taxon>
        <taxon>Rhabditida</taxon>
        <taxon>Spirurina</taxon>
        <taxon>Spiruromorpha</taxon>
        <taxon>Thelazioidea</taxon>
        <taxon>Thelaziidae</taxon>
        <taxon>Thelazia</taxon>
    </lineage>
</organism>
<dbReference type="STRING" id="103827.A0A0N5D027"/>
<evidence type="ECO:0000313" key="3">
    <source>
        <dbReference type="WBParaSite" id="TCLT_0000613001-mRNA-1"/>
    </source>
</evidence>
<dbReference type="Gene3D" id="3.40.33.10">
    <property type="entry name" value="CAP"/>
    <property type="match status" value="2"/>
</dbReference>
<dbReference type="SUPFAM" id="SSF55797">
    <property type="entry name" value="PR-1-like"/>
    <property type="match status" value="2"/>
</dbReference>
<dbReference type="OrthoDB" id="414826at2759"/>
<reference evidence="3" key="1">
    <citation type="submission" date="2017-02" db="UniProtKB">
        <authorList>
            <consortium name="WormBaseParasite"/>
        </authorList>
    </citation>
    <scope>IDENTIFICATION</scope>
</reference>
<dbReference type="Proteomes" id="UP000276776">
    <property type="component" value="Unassembled WGS sequence"/>
</dbReference>
<evidence type="ECO:0000313" key="2">
    <source>
        <dbReference type="Proteomes" id="UP000276776"/>
    </source>
</evidence>
<protein>
    <submittedName>
        <fullName evidence="3">SCP domain-containing protein</fullName>
    </submittedName>
</protein>
<dbReference type="AlphaFoldDB" id="A0A0N5D027"/>
<dbReference type="InterPro" id="IPR035940">
    <property type="entry name" value="CAP_sf"/>
</dbReference>
<dbReference type="EMBL" id="UYYF01004391">
    <property type="protein sequence ID" value="VDN03441.1"/>
    <property type="molecule type" value="Genomic_DNA"/>
</dbReference>
<dbReference type="WBParaSite" id="TCLT_0000613001-mRNA-1">
    <property type="protein sequence ID" value="TCLT_0000613001-mRNA-1"/>
    <property type="gene ID" value="TCLT_0000613001"/>
</dbReference>
<evidence type="ECO:0000313" key="1">
    <source>
        <dbReference type="EMBL" id="VDN03441.1"/>
    </source>
</evidence>
<name>A0A0N5D027_THECL</name>
<gene>
    <name evidence="1" type="ORF">TCLT_LOCUS6119</name>
</gene>
<sequence length="117" mass="13461">MFDCGDNEDVSRRDRGNILRLHNKLRMRLATGEEKDRSGRYMPKAKNMSKFMAWAKTTQVGCATCAKYDDGMPFIYLRCQYYPKGVFSNQKIYDTGEPCTGCQNGTYCRRKALCGEK</sequence>
<accession>A0A0N5D027</accession>